<gene>
    <name evidence="8" type="ORF">AMON00008_LOCUS17982</name>
</gene>
<feature type="transmembrane region" description="Helical" evidence="6">
    <location>
        <begin position="272"/>
        <end position="305"/>
    </location>
</feature>
<accession>A0A7S4V684</accession>
<evidence type="ECO:0000256" key="2">
    <source>
        <dbReference type="ARBA" id="ARBA00007168"/>
    </source>
</evidence>
<evidence type="ECO:0000256" key="6">
    <source>
        <dbReference type="RuleBase" id="RU368066"/>
    </source>
</evidence>
<feature type="transmembrane region" description="Helical" evidence="6">
    <location>
        <begin position="494"/>
        <end position="512"/>
    </location>
</feature>
<evidence type="ECO:0000256" key="1">
    <source>
        <dbReference type="ARBA" id="ARBA00004141"/>
    </source>
</evidence>
<dbReference type="Pfam" id="PF04515">
    <property type="entry name" value="Choline_transpo"/>
    <property type="match status" value="1"/>
</dbReference>
<dbReference type="PANTHER" id="PTHR12385">
    <property type="entry name" value="CHOLINE TRANSPORTER-LIKE (SLC FAMILY 44)"/>
    <property type="match status" value="1"/>
</dbReference>
<sequence length="604" mass="65943">MMGMGQEGYPESVDSESASTDLTVGNYTRTPLRIAERPPMTPLQKTFSGLFYGQLLVQLAACVCLLSTQNVYSASNAECGSSYELDAHRNLCIKPGLKSQLDSCVPAETTVKSGSDDWDRRLDEQPRRSGGMASRNGELLLSLLGGVALVCLGWFLFLGTFAHTMTWGMLAANVILMCYMFYLTSNWMLLVTAAVIVVLAYLARTRIEVAIQAMKLASVALRSTPCTFVVCLAFRMGWFVYAVGISCVGFFTQTSRAVGPDCELRGSWAADVWLACCPVLLVLTTLFFKSCMLSVVAMSVGCWYFPEQAADLREEACGNPALYGGKLALTTSSGSVFGSALIMGVVEAFKRGVDHPCWWMDPTMCALKALSVALEGTVGMLTRFALIAHIFHGGGLCHLGAVTKELLSRHLPDAVATGFLANVIMNQIAMGLSTCFGFLVWFLLDQRENIGVFKTIRDLVVRSADTEEDFTGTQQFVAMLTWSMYLGARRPISTLFWSGICMILAPFVDWLFSRPGLLESYLTAQAMAALASVIFTYMGSVLEYATDTVFYCMAVESENGRCDARTVKLHESMQKQLEEEEAAADQKRRGGRSAGIPTAENNEA</sequence>
<feature type="transmembrane region" description="Helical" evidence="6">
    <location>
        <begin position="423"/>
        <end position="444"/>
    </location>
</feature>
<organism evidence="8">
    <name type="scientific">Alexandrium monilatum</name>
    <dbReference type="NCBI Taxonomy" id="311494"/>
    <lineage>
        <taxon>Eukaryota</taxon>
        <taxon>Sar</taxon>
        <taxon>Alveolata</taxon>
        <taxon>Dinophyceae</taxon>
        <taxon>Gonyaulacales</taxon>
        <taxon>Pyrocystaceae</taxon>
        <taxon>Alexandrium</taxon>
    </lineage>
</organism>
<evidence type="ECO:0000256" key="4">
    <source>
        <dbReference type="ARBA" id="ARBA00022989"/>
    </source>
</evidence>
<feature type="transmembrane region" description="Helical" evidence="6">
    <location>
        <begin position="174"/>
        <end position="203"/>
    </location>
</feature>
<name>A0A7S4V684_9DINO</name>
<comment type="function">
    <text evidence="6">Choline transporter.</text>
</comment>
<comment type="subcellular location">
    <subcellularLocation>
        <location evidence="6">Cell membrane</location>
        <topology evidence="6">Multi-pass membrane protein</topology>
    </subcellularLocation>
    <subcellularLocation>
        <location evidence="1">Membrane</location>
        <topology evidence="1">Multi-pass membrane protein</topology>
    </subcellularLocation>
</comment>
<evidence type="ECO:0000256" key="5">
    <source>
        <dbReference type="ARBA" id="ARBA00023136"/>
    </source>
</evidence>
<evidence type="ECO:0000313" key="8">
    <source>
        <dbReference type="EMBL" id="CAE4578935.1"/>
    </source>
</evidence>
<feature type="compositionally biased region" description="Basic and acidic residues" evidence="7">
    <location>
        <begin position="114"/>
        <end position="127"/>
    </location>
</feature>
<evidence type="ECO:0000256" key="7">
    <source>
        <dbReference type="SAM" id="MobiDB-lite"/>
    </source>
</evidence>
<feature type="region of interest" description="Disordered" evidence="7">
    <location>
        <begin position="575"/>
        <end position="604"/>
    </location>
</feature>
<dbReference type="InterPro" id="IPR007603">
    <property type="entry name" value="Choline_transptr-like"/>
</dbReference>
<dbReference type="AlphaFoldDB" id="A0A7S4V684"/>
<keyword evidence="3 6" id="KW-0812">Transmembrane</keyword>
<feature type="transmembrane region" description="Helical" evidence="6">
    <location>
        <begin position="524"/>
        <end position="545"/>
    </location>
</feature>
<feature type="region of interest" description="Disordered" evidence="7">
    <location>
        <begin position="1"/>
        <end position="22"/>
    </location>
</feature>
<keyword evidence="4 6" id="KW-1133">Transmembrane helix</keyword>
<keyword evidence="5 6" id="KW-0472">Membrane</keyword>
<feature type="region of interest" description="Disordered" evidence="7">
    <location>
        <begin position="112"/>
        <end position="132"/>
    </location>
</feature>
<feature type="transmembrane region" description="Helical" evidence="6">
    <location>
        <begin position="224"/>
        <end position="252"/>
    </location>
</feature>
<dbReference type="GO" id="GO:0022857">
    <property type="term" value="F:transmembrane transporter activity"/>
    <property type="evidence" value="ECO:0007669"/>
    <property type="project" value="UniProtKB-UniRule"/>
</dbReference>
<reference evidence="8" key="1">
    <citation type="submission" date="2021-01" db="EMBL/GenBank/DDBJ databases">
        <authorList>
            <person name="Corre E."/>
            <person name="Pelletier E."/>
            <person name="Niang G."/>
            <person name="Scheremetjew M."/>
            <person name="Finn R."/>
            <person name="Kale V."/>
            <person name="Holt S."/>
            <person name="Cochrane G."/>
            <person name="Meng A."/>
            <person name="Brown T."/>
            <person name="Cohen L."/>
        </authorList>
    </citation>
    <scope>NUCLEOTIDE SEQUENCE</scope>
    <source>
        <strain evidence="8">CCMP3105</strain>
    </source>
</reference>
<proteinExistence type="inferred from homology"/>
<protein>
    <recommendedName>
        <fullName evidence="6">Choline transporter-like protein</fullName>
    </recommendedName>
</protein>
<evidence type="ECO:0000256" key="3">
    <source>
        <dbReference type="ARBA" id="ARBA00022692"/>
    </source>
</evidence>
<dbReference type="GO" id="GO:0005886">
    <property type="term" value="C:plasma membrane"/>
    <property type="evidence" value="ECO:0007669"/>
    <property type="project" value="UniProtKB-SubCell"/>
</dbReference>
<comment type="similarity">
    <text evidence="2 6">Belongs to the CTL (choline transporter-like) family.</text>
</comment>
<feature type="transmembrane region" description="Helical" evidence="6">
    <location>
        <begin position="139"/>
        <end position="162"/>
    </location>
</feature>
<dbReference type="EMBL" id="HBNR01026590">
    <property type="protein sequence ID" value="CAE4578935.1"/>
    <property type="molecule type" value="Transcribed_RNA"/>
</dbReference>